<evidence type="ECO:0000313" key="6">
    <source>
        <dbReference type="Proteomes" id="UP000634136"/>
    </source>
</evidence>
<evidence type="ECO:0000313" key="5">
    <source>
        <dbReference type="EMBL" id="KAF7820688.1"/>
    </source>
</evidence>
<dbReference type="InterPro" id="IPR026961">
    <property type="entry name" value="PGG_dom"/>
</dbReference>
<dbReference type="PROSITE" id="PS50297">
    <property type="entry name" value="ANK_REP_REGION"/>
    <property type="match status" value="1"/>
</dbReference>
<dbReference type="Pfam" id="PF14223">
    <property type="entry name" value="Retrotran_gag_2"/>
    <property type="match status" value="1"/>
</dbReference>
<evidence type="ECO:0000256" key="2">
    <source>
        <dbReference type="PROSITE-ProRule" id="PRU00023"/>
    </source>
</evidence>
<feature type="transmembrane region" description="Helical" evidence="3">
    <location>
        <begin position="650"/>
        <end position="670"/>
    </location>
</feature>
<dbReference type="InterPro" id="IPR036770">
    <property type="entry name" value="Ankyrin_rpt-contain_sf"/>
</dbReference>
<comment type="subcellular location">
    <subcellularLocation>
        <location evidence="1">Cell membrane</location>
        <topology evidence="1">Peripheral membrane protein</topology>
        <orientation evidence="1">Cytoplasmic side</orientation>
    </subcellularLocation>
</comment>
<feature type="transmembrane region" description="Helical" evidence="3">
    <location>
        <begin position="575"/>
        <end position="598"/>
    </location>
</feature>
<feature type="transmembrane region" description="Helical" evidence="3">
    <location>
        <begin position="618"/>
        <end position="644"/>
    </location>
</feature>
<organism evidence="5 6">
    <name type="scientific">Senna tora</name>
    <dbReference type="NCBI Taxonomy" id="362788"/>
    <lineage>
        <taxon>Eukaryota</taxon>
        <taxon>Viridiplantae</taxon>
        <taxon>Streptophyta</taxon>
        <taxon>Embryophyta</taxon>
        <taxon>Tracheophyta</taxon>
        <taxon>Spermatophyta</taxon>
        <taxon>Magnoliopsida</taxon>
        <taxon>eudicotyledons</taxon>
        <taxon>Gunneridae</taxon>
        <taxon>Pentapetalae</taxon>
        <taxon>rosids</taxon>
        <taxon>fabids</taxon>
        <taxon>Fabales</taxon>
        <taxon>Fabaceae</taxon>
        <taxon>Caesalpinioideae</taxon>
        <taxon>Cassia clade</taxon>
        <taxon>Senna</taxon>
    </lineage>
</organism>
<keyword evidence="2" id="KW-0040">ANK repeat</keyword>
<dbReference type="PROSITE" id="PS50088">
    <property type="entry name" value="ANK_REPEAT"/>
    <property type="match status" value="1"/>
</dbReference>
<dbReference type="GO" id="GO:0005886">
    <property type="term" value="C:plasma membrane"/>
    <property type="evidence" value="ECO:0007669"/>
    <property type="project" value="UniProtKB-SubCell"/>
</dbReference>
<dbReference type="Pfam" id="PF13962">
    <property type="entry name" value="PGG"/>
    <property type="match status" value="1"/>
</dbReference>
<name>A0A834TEP3_9FABA</name>
<reference evidence="5" key="1">
    <citation type="submission" date="2020-09" db="EMBL/GenBank/DDBJ databases">
        <title>Genome-Enabled Discovery of Anthraquinone Biosynthesis in Senna tora.</title>
        <authorList>
            <person name="Kang S.-H."/>
            <person name="Pandey R.P."/>
            <person name="Lee C.-M."/>
            <person name="Sim J.-S."/>
            <person name="Jeong J.-T."/>
            <person name="Choi B.-S."/>
            <person name="Jung M."/>
            <person name="Ginzburg D."/>
            <person name="Zhao K."/>
            <person name="Won S.Y."/>
            <person name="Oh T.-J."/>
            <person name="Yu Y."/>
            <person name="Kim N.-H."/>
            <person name="Lee O.R."/>
            <person name="Lee T.-H."/>
            <person name="Bashyal P."/>
            <person name="Kim T.-S."/>
            <person name="Lee W.-H."/>
            <person name="Kawkins C."/>
            <person name="Kim C.-K."/>
            <person name="Kim J.S."/>
            <person name="Ahn B.O."/>
            <person name="Rhee S.Y."/>
            <person name="Sohng J.K."/>
        </authorList>
    </citation>
    <scope>NUCLEOTIDE SEQUENCE</scope>
    <source>
        <tissue evidence="5">Leaf</tissue>
    </source>
</reference>
<dbReference type="Pfam" id="PF12796">
    <property type="entry name" value="Ank_2"/>
    <property type="match status" value="1"/>
</dbReference>
<keyword evidence="3" id="KW-1133">Transmembrane helix</keyword>
<protein>
    <submittedName>
        <fullName evidence="5">Ankyrin repeat-containing protein NPR4-like isoform X1</fullName>
    </submittedName>
</protein>
<keyword evidence="3" id="KW-0472">Membrane</keyword>
<dbReference type="InterPro" id="IPR002110">
    <property type="entry name" value="Ankyrin_rpt"/>
</dbReference>
<proteinExistence type="predicted"/>
<sequence length="712" mass="79567">MGTQRGRLRVYSEIVAEALTKENCKYWFECVRNYLVAGDVWDVVDGSFSKPPNEDDEDHKEGFMTWRKKNAAVMHAILVSCGTQAFSHISKVSEAKVVWNILNLTYNYNSPLDQSELELESVSEAPLPDECIASPVDSSSFKSSTTAWIATYMTTSSITPIIEVPATQLQPQPQLQFLYKSIFENNWNATKAFMEAHPNALGARINDSGQTALHFAASLGHVRMVEELVGLMKPQYLEKVDDDGFTPLAIAACNSGHLRLAQSMVNKNCNILTIPTKEENLLPVTLALQHSYNEMGYYLYSLTPLELLKAENGIHGVRLLYWCFRMGELGVALDLLKKCQELVLAQRNNGKIPILKIASMPSVFSNGSELVFWKRWIYNCASLLSKFISKAYNMLAREGNAEFVVELSKASPPLIQRSTDNLWSIFFYAIACRQAEVFSLIHGLRFKHGLATSIDRSKNTMLHVAANLAPSSKLNRISGPAFQMQSELQWFKEVENVVPQGYRVHQNFDGMQAEDLFKENHTKLRKEGEKWMKETASSCSVVGALVVTIMFATAFTVPGGDNQDSGYPMFMEKKLFILFLISDALSLFSSATSVLMFLGILTSRYAEEDFLISLPTKLIIGLSTLFLSIATMMIAFSSTILLMLQQASHSWVYLPIIILASVPVTLFVLLQFPLLVQMISSTYGPGMFKRNVKPWIGGPDILEGSRTKIKGA</sequence>
<dbReference type="Proteomes" id="UP000634136">
    <property type="component" value="Unassembled WGS sequence"/>
</dbReference>
<dbReference type="OrthoDB" id="1435691at2759"/>
<accession>A0A834TEP3</accession>
<dbReference type="EMBL" id="JAAIUW010000008">
    <property type="protein sequence ID" value="KAF7820688.1"/>
    <property type="molecule type" value="Genomic_DNA"/>
</dbReference>
<evidence type="ECO:0000256" key="1">
    <source>
        <dbReference type="ARBA" id="ARBA00004413"/>
    </source>
</evidence>
<feature type="repeat" description="ANK" evidence="2">
    <location>
        <begin position="208"/>
        <end position="229"/>
    </location>
</feature>
<feature type="transmembrane region" description="Helical" evidence="3">
    <location>
        <begin position="535"/>
        <end position="555"/>
    </location>
</feature>
<dbReference type="SUPFAM" id="SSF48403">
    <property type="entry name" value="Ankyrin repeat"/>
    <property type="match status" value="1"/>
</dbReference>
<evidence type="ECO:0000256" key="3">
    <source>
        <dbReference type="SAM" id="Phobius"/>
    </source>
</evidence>
<gene>
    <name evidence="5" type="ORF">G2W53_026143</name>
</gene>
<comment type="caution">
    <text evidence="5">The sequence shown here is derived from an EMBL/GenBank/DDBJ whole genome shotgun (WGS) entry which is preliminary data.</text>
</comment>
<feature type="domain" description="PGG" evidence="4">
    <location>
        <begin position="529"/>
        <end position="641"/>
    </location>
</feature>
<evidence type="ECO:0000259" key="4">
    <source>
        <dbReference type="Pfam" id="PF13962"/>
    </source>
</evidence>
<dbReference type="PANTHER" id="PTHR24177:SF329">
    <property type="entry name" value="ANKYRIN REPEAT PROTEIN"/>
    <property type="match status" value="1"/>
</dbReference>
<keyword evidence="3" id="KW-0812">Transmembrane</keyword>
<dbReference type="SMART" id="SM00248">
    <property type="entry name" value="ANK"/>
    <property type="match status" value="2"/>
</dbReference>
<keyword evidence="6" id="KW-1185">Reference proteome</keyword>
<dbReference type="PANTHER" id="PTHR24177">
    <property type="entry name" value="CASKIN"/>
    <property type="match status" value="1"/>
</dbReference>
<dbReference type="AlphaFoldDB" id="A0A834TEP3"/>
<dbReference type="Gene3D" id="1.25.40.20">
    <property type="entry name" value="Ankyrin repeat-containing domain"/>
    <property type="match status" value="1"/>
</dbReference>